<evidence type="ECO:0000256" key="3">
    <source>
        <dbReference type="ARBA" id="ARBA00023136"/>
    </source>
</evidence>
<dbReference type="InterPro" id="IPR036259">
    <property type="entry name" value="MFS_trans_sf"/>
</dbReference>
<dbReference type="AlphaFoldDB" id="V8GAD5"/>
<feature type="transmembrane region" description="Helical" evidence="4">
    <location>
        <begin position="216"/>
        <end position="241"/>
    </location>
</feature>
<feature type="transmembrane region" description="Helical" evidence="4">
    <location>
        <begin position="12"/>
        <end position="35"/>
    </location>
</feature>
<dbReference type="PATRIC" id="fig|1414851.3.peg.103"/>
<dbReference type="InterPro" id="IPR050327">
    <property type="entry name" value="Proton-linked_MCT"/>
</dbReference>
<keyword evidence="2 4" id="KW-1133">Transmembrane helix</keyword>
<feature type="transmembrane region" description="Helical" evidence="4">
    <location>
        <begin position="253"/>
        <end position="273"/>
    </location>
</feature>
<dbReference type="OrthoDB" id="146345at2"/>
<reference evidence="6 7" key="1">
    <citation type="submission" date="2013-11" db="EMBL/GenBank/DDBJ databases">
        <title>Genomic analysis of Pelistega sp. HM-7.</title>
        <authorList>
            <person name="Kumbhare S.V."/>
            <person name="Shetty S.A."/>
            <person name="Sharma O."/>
            <person name="Dhotre D.P."/>
        </authorList>
    </citation>
    <scope>NUCLEOTIDE SEQUENCE [LARGE SCALE GENOMIC DNA]</scope>
    <source>
        <strain evidence="6 7">HM-7</strain>
    </source>
</reference>
<evidence type="ECO:0000256" key="1">
    <source>
        <dbReference type="ARBA" id="ARBA00022692"/>
    </source>
</evidence>
<dbReference type="PANTHER" id="PTHR11360">
    <property type="entry name" value="MONOCARBOXYLATE TRANSPORTER"/>
    <property type="match status" value="1"/>
</dbReference>
<evidence type="ECO:0000259" key="5">
    <source>
        <dbReference type="PROSITE" id="PS50850"/>
    </source>
</evidence>
<evidence type="ECO:0000256" key="2">
    <source>
        <dbReference type="ARBA" id="ARBA00022989"/>
    </source>
</evidence>
<dbReference type="Pfam" id="PF07690">
    <property type="entry name" value="MFS_1"/>
    <property type="match status" value="1"/>
</dbReference>
<feature type="transmembrane region" description="Helical" evidence="4">
    <location>
        <begin position="371"/>
        <end position="388"/>
    </location>
</feature>
<dbReference type="InterPro" id="IPR020846">
    <property type="entry name" value="MFS_dom"/>
</dbReference>
<sequence length="400" mass="43618">MEKTAQIPLKQLLICGSLIVTLSMGIRHGFGLWQLPIITANGWSRETFSFAIAFQNLSWGFLGIFMGMMADRFGAYKVLCIGALAYCLGLLGMAYSTQPISFLLTTGLLIGLAQAGTTYAIVYGVLGRNVSSDKRSWAMGIIAAAGSFGQFFMVPVENVLIDWFNWQNALVICAILSLLIIVLGMGLREPSREIVGHQTEQSILHALQEAFTYPSFILLVLGYFTCGFQVVFIGVHLPSYIKDFGLPPHVGSIALALIGLFNIFGTYAVGVLGQKYQKRFLLMGIYTLRAIVIIIFISAPLSAMSVYLFAAVMGVLWLSTVPATNAIVAQVFGIRHFSMLSGCVFFSHQVGAFFGVWLGGYLYDKYGSYDLVWYIAIGLSVVSALVHVPMNEGPIKRAAA</sequence>
<keyword evidence="3 4" id="KW-0472">Membrane</keyword>
<feature type="transmembrane region" description="Helical" evidence="4">
    <location>
        <begin position="307"/>
        <end position="328"/>
    </location>
</feature>
<evidence type="ECO:0000313" key="6">
    <source>
        <dbReference type="EMBL" id="ETD73071.1"/>
    </source>
</evidence>
<keyword evidence="1 4" id="KW-0812">Transmembrane</keyword>
<dbReference type="InterPro" id="IPR011701">
    <property type="entry name" value="MFS"/>
</dbReference>
<comment type="caution">
    <text evidence="6">The sequence shown here is derived from an EMBL/GenBank/DDBJ whole genome shotgun (WGS) entry which is preliminary data.</text>
</comment>
<evidence type="ECO:0000313" key="7">
    <source>
        <dbReference type="Proteomes" id="UP000018766"/>
    </source>
</evidence>
<feature type="transmembrane region" description="Helical" evidence="4">
    <location>
        <begin position="102"/>
        <end position="125"/>
    </location>
</feature>
<dbReference type="Gene3D" id="1.20.1250.20">
    <property type="entry name" value="MFS general substrate transporter like domains"/>
    <property type="match status" value="1"/>
</dbReference>
<feature type="transmembrane region" description="Helical" evidence="4">
    <location>
        <begin position="137"/>
        <end position="154"/>
    </location>
</feature>
<dbReference type="PANTHER" id="PTHR11360:SF284">
    <property type="entry name" value="EG:103B4.3 PROTEIN-RELATED"/>
    <property type="match status" value="1"/>
</dbReference>
<evidence type="ECO:0000256" key="4">
    <source>
        <dbReference type="SAM" id="Phobius"/>
    </source>
</evidence>
<feature type="transmembrane region" description="Helical" evidence="4">
    <location>
        <begin position="47"/>
        <end position="66"/>
    </location>
</feature>
<feature type="transmembrane region" description="Helical" evidence="4">
    <location>
        <begin position="280"/>
        <end position="301"/>
    </location>
</feature>
<proteinExistence type="predicted"/>
<dbReference type="RefSeq" id="WP_023948796.1">
    <property type="nucleotide sequence ID" value="NZ_AYSV01000003.1"/>
</dbReference>
<gene>
    <name evidence="6" type="ORF">V757_00465</name>
</gene>
<feature type="domain" description="Major facilitator superfamily (MFS) profile" evidence="5">
    <location>
        <begin position="9"/>
        <end position="395"/>
    </location>
</feature>
<dbReference type="GO" id="GO:0022857">
    <property type="term" value="F:transmembrane transporter activity"/>
    <property type="evidence" value="ECO:0007669"/>
    <property type="project" value="InterPro"/>
</dbReference>
<feature type="transmembrane region" description="Helical" evidence="4">
    <location>
        <begin position="78"/>
        <end position="96"/>
    </location>
</feature>
<dbReference type="Proteomes" id="UP000018766">
    <property type="component" value="Unassembled WGS sequence"/>
</dbReference>
<dbReference type="PROSITE" id="PS50850">
    <property type="entry name" value="MFS"/>
    <property type="match status" value="1"/>
</dbReference>
<dbReference type="CDD" id="cd17355">
    <property type="entry name" value="MFS_YcxA_like"/>
    <property type="match status" value="1"/>
</dbReference>
<dbReference type="SUPFAM" id="SSF103473">
    <property type="entry name" value="MFS general substrate transporter"/>
    <property type="match status" value="1"/>
</dbReference>
<name>V8GAD5_9BURK</name>
<organism evidence="6 7">
    <name type="scientific">Pelistega indica</name>
    <dbReference type="NCBI Taxonomy" id="1414851"/>
    <lineage>
        <taxon>Bacteria</taxon>
        <taxon>Pseudomonadati</taxon>
        <taxon>Pseudomonadota</taxon>
        <taxon>Betaproteobacteria</taxon>
        <taxon>Burkholderiales</taxon>
        <taxon>Alcaligenaceae</taxon>
        <taxon>Pelistega</taxon>
    </lineage>
</organism>
<protein>
    <submittedName>
        <fullName evidence="6">MFS transporter</fullName>
    </submittedName>
</protein>
<dbReference type="EMBL" id="AYSV01000003">
    <property type="protein sequence ID" value="ETD73071.1"/>
    <property type="molecule type" value="Genomic_DNA"/>
</dbReference>
<keyword evidence="7" id="KW-1185">Reference proteome</keyword>
<accession>V8GAD5</accession>
<feature type="transmembrane region" description="Helical" evidence="4">
    <location>
        <begin position="340"/>
        <end position="359"/>
    </location>
</feature>
<feature type="transmembrane region" description="Helical" evidence="4">
    <location>
        <begin position="166"/>
        <end position="187"/>
    </location>
</feature>